<protein>
    <submittedName>
        <fullName evidence="2">Uncharacterized protein</fullName>
    </submittedName>
</protein>
<sequence length="142" mass="16657">MRPQLFPHLSLFGKKGDNSDKDSVKNFDDRDNKDEQSLQNNNNNRTSTSSQPPMKRLPFIGRMPLRKKRIESDEPKKEIVVRAVIMILTMAAMRSKKMSLLQCGRNCFLIYHFLVKKVITLIRIVLKTSMIEITRMNNRYRT</sequence>
<evidence type="ECO:0000256" key="1">
    <source>
        <dbReference type="SAM" id="MobiDB-lite"/>
    </source>
</evidence>
<gene>
    <name evidence="2" type="ORF">g.50071</name>
</gene>
<reference evidence="2" key="1">
    <citation type="submission" date="2015-11" db="EMBL/GenBank/DDBJ databases">
        <title>De novo transcriptome assembly of four potential Pierce s Disease insect vectors from Arizona vineyards.</title>
        <authorList>
            <person name="Tassone E.E."/>
        </authorList>
    </citation>
    <scope>NUCLEOTIDE SEQUENCE</scope>
</reference>
<dbReference type="EMBL" id="GECZ01021226">
    <property type="protein sequence ID" value="JAS48543.1"/>
    <property type="molecule type" value="Transcribed_RNA"/>
</dbReference>
<feature type="non-terminal residue" evidence="2">
    <location>
        <position position="142"/>
    </location>
</feature>
<accession>A0A1B6FF09</accession>
<feature type="region of interest" description="Disordered" evidence="1">
    <location>
        <begin position="1"/>
        <end position="57"/>
    </location>
</feature>
<name>A0A1B6FF09_9HEMI</name>
<organism evidence="2">
    <name type="scientific">Cuerna arida</name>
    <dbReference type="NCBI Taxonomy" id="1464854"/>
    <lineage>
        <taxon>Eukaryota</taxon>
        <taxon>Metazoa</taxon>
        <taxon>Ecdysozoa</taxon>
        <taxon>Arthropoda</taxon>
        <taxon>Hexapoda</taxon>
        <taxon>Insecta</taxon>
        <taxon>Pterygota</taxon>
        <taxon>Neoptera</taxon>
        <taxon>Paraneoptera</taxon>
        <taxon>Hemiptera</taxon>
        <taxon>Auchenorrhyncha</taxon>
        <taxon>Membracoidea</taxon>
        <taxon>Cicadellidae</taxon>
        <taxon>Cicadellinae</taxon>
        <taxon>Proconiini</taxon>
        <taxon>Cuerna</taxon>
    </lineage>
</organism>
<proteinExistence type="predicted"/>
<evidence type="ECO:0000313" key="2">
    <source>
        <dbReference type="EMBL" id="JAS48543.1"/>
    </source>
</evidence>
<feature type="compositionally biased region" description="Basic and acidic residues" evidence="1">
    <location>
        <begin position="14"/>
        <end position="36"/>
    </location>
</feature>
<dbReference type="AlphaFoldDB" id="A0A1B6FF09"/>